<evidence type="ECO:0000313" key="1">
    <source>
        <dbReference type="EMBL" id="KAI0089077.1"/>
    </source>
</evidence>
<dbReference type="EMBL" id="MU274911">
    <property type="protein sequence ID" value="KAI0089077.1"/>
    <property type="molecule type" value="Genomic_DNA"/>
</dbReference>
<organism evidence="1 2">
    <name type="scientific">Irpex rosettiformis</name>
    <dbReference type="NCBI Taxonomy" id="378272"/>
    <lineage>
        <taxon>Eukaryota</taxon>
        <taxon>Fungi</taxon>
        <taxon>Dikarya</taxon>
        <taxon>Basidiomycota</taxon>
        <taxon>Agaricomycotina</taxon>
        <taxon>Agaricomycetes</taxon>
        <taxon>Polyporales</taxon>
        <taxon>Irpicaceae</taxon>
        <taxon>Irpex</taxon>
    </lineage>
</organism>
<proteinExistence type="predicted"/>
<sequence length="422" mass="46525">MPDIPVSSQIFDIAFDQTRQIVHGALLSGSIQSFSYGDEDAHFKYEKKLNMRLSKKSCRSLDVSEDGERLWVVGKSKSLYTVDTSTGTLTSTRKVVHDAAINRIKRLTPNLLSTGDDDGVVKLWDPRKPDPVNTYTHHFDFISDFLWLEDKKHLVCTSGDGTLSVLDVRSKKDKPFAQSEDQEDELLSIVAIKGGSKLLIGTQSGALTLFSPRHGYADCVTRIPGHPHSIDTLSSIPSRYPNSSCTVLTGSSDGLVRVVEVFPQSKLIGVLTDSEGWPVERVRVDLGGEGRWAGCVGHEEVLRLVDLKEVFEDGDGDNDSEEDDNDDNGEEGEDEGEEGVEKGANKKKASNEGPVEDWDPENDDSTDVPPPNLDAEAGDSDSDVPTKERKRKKKQEKDIFRTSKKGRGRNELEVGDGFFADL</sequence>
<dbReference type="Proteomes" id="UP001055072">
    <property type="component" value="Unassembled WGS sequence"/>
</dbReference>
<keyword evidence="2" id="KW-1185">Reference proteome</keyword>
<accession>A0ACB8U3X9</accession>
<name>A0ACB8U3X9_9APHY</name>
<reference evidence="1" key="1">
    <citation type="journal article" date="2021" name="Environ. Microbiol.">
        <title>Gene family expansions and transcriptome signatures uncover fungal adaptations to wood decay.</title>
        <authorList>
            <person name="Hage H."/>
            <person name="Miyauchi S."/>
            <person name="Viragh M."/>
            <person name="Drula E."/>
            <person name="Min B."/>
            <person name="Chaduli D."/>
            <person name="Navarro D."/>
            <person name="Favel A."/>
            <person name="Norest M."/>
            <person name="Lesage-Meessen L."/>
            <person name="Balint B."/>
            <person name="Merenyi Z."/>
            <person name="de Eugenio L."/>
            <person name="Morin E."/>
            <person name="Martinez A.T."/>
            <person name="Baldrian P."/>
            <person name="Stursova M."/>
            <person name="Martinez M.J."/>
            <person name="Novotny C."/>
            <person name="Magnuson J.K."/>
            <person name="Spatafora J.W."/>
            <person name="Maurice S."/>
            <person name="Pangilinan J."/>
            <person name="Andreopoulos W."/>
            <person name="LaButti K."/>
            <person name="Hundley H."/>
            <person name="Na H."/>
            <person name="Kuo A."/>
            <person name="Barry K."/>
            <person name="Lipzen A."/>
            <person name="Henrissat B."/>
            <person name="Riley R."/>
            <person name="Ahrendt S."/>
            <person name="Nagy L.G."/>
            <person name="Grigoriev I.V."/>
            <person name="Martin F."/>
            <person name="Rosso M.N."/>
        </authorList>
    </citation>
    <scope>NUCLEOTIDE SEQUENCE</scope>
    <source>
        <strain evidence="1">CBS 384.51</strain>
    </source>
</reference>
<comment type="caution">
    <text evidence="1">The sequence shown here is derived from an EMBL/GenBank/DDBJ whole genome shotgun (WGS) entry which is preliminary data.</text>
</comment>
<protein>
    <submittedName>
        <fullName evidence="1">WD40 repeat-like protein</fullName>
    </submittedName>
</protein>
<gene>
    <name evidence="1" type="ORF">BDY19DRAFT_889653</name>
</gene>
<evidence type="ECO:0000313" key="2">
    <source>
        <dbReference type="Proteomes" id="UP001055072"/>
    </source>
</evidence>